<feature type="transmembrane region" description="Helical" evidence="1">
    <location>
        <begin position="51"/>
        <end position="70"/>
    </location>
</feature>
<evidence type="ECO:0000313" key="3">
    <source>
        <dbReference type="Proteomes" id="UP000643525"/>
    </source>
</evidence>
<dbReference type="Pfam" id="PF05656">
    <property type="entry name" value="DUF805"/>
    <property type="match status" value="1"/>
</dbReference>
<organism evidence="2 3">
    <name type="scientific">Nesterenkonia lutea</name>
    <dbReference type="NCBI Taxonomy" id="272919"/>
    <lineage>
        <taxon>Bacteria</taxon>
        <taxon>Bacillati</taxon>
        <taxon>Actinomycetota</taxon>
        <taxon>Actinomycetes</taxon>
        <taxon>Micrococcales</taxon>
        <taxon>Micrococcaceae</taxon>
        <taxon>Nesterenkonia</taxon>
    </lineage>
</organism>
<proteinExistence type="predicted"/>
<name>A0ABR9JEN2_9MICC</name>
<keyword evidence="1" id="KW-1133">Transmembrane helix</keyword>
<gene>
    <name evidence="2" type="ORF">H4W27_001511</name>
</gene>
<sequence>MSLSNTDPSQFKHTADPEQNTPLYGATLGQAVRRFFGKYAHFKGYASRSEYWWVQLFTNVVSGLIAIPYLRTYDPALGYFDLTQGTGNVEGLVLMSALAAFIWGVVTVLPMLALSWRRLHDAGLPGPMYFLWLIPFIGPIIVLVLMILPTRPEKHIHAWEYPTEPSAEAQNVGRPLP</sequence>
<feature type="transmembrane region" description="Helical" evidence="1">
    <location>
        <begin position="91"/>
        <end position="116"/>
    </location>
</feature>
<reference evidence="2 3" key="1">
    <citation type="submission" date="2020-10" db="EMBL/GenBank/DDBJ databases">
        <title>Sequencing the genomes of 1000 actinobacteria strains.</title>
        <authorList>
            <person name="Klenk H.-P."/>
        </authorList>
    </citation>
    <scope>NUCLEOTIDE SEQUENCE [LARGE SCALE GENOMIC DNA]</scope>
    <source>
        <strain evidence="2 3">DSM 15666</strain>
    </source>
</reference>
<comment type="caution">
    <text evidence="2">The sequence shown here is derived from an EMBL/GenBank/DDBJ whole genome shotgun (WGS) entry which is preliminary data.</text>
</comment>
<dbReference type="PANTHER" id="PTHR34980">
    <property type="entry name" value="INNER MEMBRANE PROTEIN-RELATED-RELATED"/>
    <property type="match status" value="1"/>
</dbReference>
<dbReference type="EMBL" id="JADBED010000001">
    <property type="protein sequence ID" value="MBE1524393.1"/>
    <property type="molecule type" value="Genomic_DNA"/>
</dbReference>
<keyword evidence="1" id="KW-0812">Transmembrane</keyword>
<dbReference type="InterPro" id="IPR008523">
    <property type="entry name" value="DUF805"/>
</dbReference>
<keyword evidence="3" id="KW-1185">Reference proteome</keyword>
<dbReference type="PANTHER" id="PTHR34980:SF2">
    <property type="entry name" value="INNER MEMBRANE PROTEIN YHAH-RELATED"/>
    <property type="match status" value="1"/>
</dbReference>
<evidence type="ECO:0000256" key="1">
    <source>
        <dbReference type="SAM" id="Phobius"/>
    </source>
</evidence>
<accession>A0ABR9JEN2</accession>
<evidence type="ECO:0000313" key="2">
    <source>
        <dbReference type="EMBL" id="MBE1524393.1"/>
    </source>
</evidence>
<feature type="transmembrane region" description="Helical" evidence="1">
    <location>
        <begin position="128"/>
        <end position="148"/>
    </location>
</feature>
<protein>
    <submittedName>
        <fullName evidence="2">Uncharacterized membrane protein YhaH (DUF805 family)</fullName>
    </submittedName>
</protein>
<dbReference type="RefSeq" id="WP_192595414.1">
    <property type="nucleotide sequence ID" value="NZ_BAAALJ010000002.1"/>
</dbReference>
<dbReference type="Proteomes" id="UP000643525">
    <property type="component" value="Unassembled WGS sequence"/>
</dbReference>
<keyword evidence="1" id="KW-0472">Membrane</keyword>